<proteinExistence type="predicted"/>
<dbReference type="OrthoDB" id="281902at2"/>
<keyword evidence="1" id="KW-0175">Coiled coil</keyword>
<keyword evidence="4" id="KW-1185">Reference proteome</keyword>
<protein>
    <submittedName>
        <fullName evidence="3">Uncharacterized protein</fullName>
    </submittedName>
</protein>
<evidence type="ECO:0000256" key="1">
    <source>
        <dbReference type="SAM" id="Coils"/>
    </source>
</evidence>
<keyword evidence="2" id="KW-1133">Transmembrane helix</keyword>
<dbReference type="EMBL" id="CP037423">
    <property type="protein sequence ID" value="QDV40871.1"/>
    <property type="molecule type" value="Genomic_DNA"/>
</dbReference>
<reference evidence="3 4" key="1">
    <citation type="submission" date="2019-03" db="EMBL/GenBank/DDBJ databases">
        <title>Deep-cultivation of Planctomycetes and their phenomic and genomic characterization uncovers novel biology.</title>
        <authorList>
            <person name="Wiegand S."/>
            <person name="Jogler M."/>
            <person name="Boedeker C."/>
            <person name="Pinto D."/>
            <person name="Vollmers J."/>
            <person name="Rivas-Marin E."/>
            <person name="Kohn T."/>
            <person name="Peeters S.H."/>
            <person name="Heuer A."/>
            <person name="Rast P."/>
            <person name="Oberbeckmann S."/>
            <person name="Bunk B."/>
            <person name="Jeske O."/>
            <person name="Meyerdierks A."/>
            <person name="Storesund J.E."/>
            <person name="Kallscheuer N."/>
            <person name="Luecker S."/>
            <person name="Lage O.M."/>
            <person name="Pohl T."/>
            <person name="Merkel B.J."/>
            <person name="Hornburger P."/>
            <person name="Mueller R.-W."/>
            <person name="Bruemmer F."/>
            <person name="Labrenz M."/>
            <person name="Spormann A.M."/>
            <person name="Op den Camp H."/>
            <person name="Overmann J."/>
            <person name="Amann R."/>
            <person name="Jetten M.S.M."/>
            <person name="Mascher T."/>
            <person name="Medema M.H."/>
            <person name="Devos D.P."/>
            <person name="Kaster A.-K."/>
            <person name="Ovreas L."/>
            <person name="Rohde M."/>
            <person name="Galperin M.Y."/>
            <person name="Jogler C."/>
        </authorList>
    </citation>
    <scope>NUCLEOTIDE SEQUENCE [LARGE SCALE GENOMIC DNA]</scope>
    <source>
        <strain evidence="3 4">Enr13</strain>
    </source>
</reference>
<keyword evidence="2" id="KW-0472">Membrane</keyword>
<dbReference type="KEGG" id="snep:Enr13x_07070"/>
<feature type="coiled-coil region" evidence="1">
    <location>
        <begin position="37"/>
        <end position="68"/>
    </location>
</feature>
<keyword evidence="2" id="KW-0812">Transmembrane</keyword>
<evidence type="ECO:0000313" key="3">
    <source>
        <dbReference type="EMBL" id="QDV40871.1"/>
    </source>
</evidence>
<dbReference type="RefSeq" id="WP_145384672.1">
    <property type="nucleotide sequence ID" value="NZ_CP037423.1"/>
</dbReference>
<evidence type="ECO:0000256" key="2">
    <source>
        <dbReference type="SAM" id="Phobius"/>
    </source>
</evidence>
<organism evidence="3 4">
    <name type="scientific">Stieleria neptunia</name>
    <dbReference type="NCBI Taxonomy" id="2527979"/>
    <lineage>
        <taxon>Bacteria</taxon>
        <taxon>Pseudomonadati</taxon>
        <taxon>Planctomycetota</taxon>
        <taxon>Planctomycetia</taxon>
        <taxon>Pirellulales</taxon>
        <taxon>Pirellulaceae</taxon>
        <taxon>Stieleria</taxon>
    </lineage>
</organism>
<dbReference type="Proteomes" id="UP000319004">
    <property type="component" value="Chromosome"/>
</dbReference>
<feature type="transmembrane region" description="Helical" evidence="2">
    <location>
        <begin position="12"/>
        <end position="33"/>
    </location>
</feature>
<accession>A0A518HJ44</accession>
<evidence type="ECO:0000313" key="4">
    <source>
        <dbReference type="Proteomes" id="UP000319004"/>
    </source>
</evidence>
<gene>
    <name evidence="3" type="ORF">Enr13x_07070</name>
</gene>
<sequence>MISENEPPTGWHWVAVTLAGAVAVLWRVIVSFVKSDMQKTQREHSSAIAELKSSNAELRTRSDACEEDRANIRVELATVKTELDIIKSRE</sequence>
<dbReference type="AlphaFoldDB" id="A0A518HJ44"/>
<name>A0A518HJ44_9BACT</name>